<protein>
    <submittedName>
        <fullName evidence="12">Nuclear receptor subfamily 2 group E member 1</fullName>
    </submittedName>
</protein>
<evidence type="ECO:0000256" key="5">
    <source>
        <dbReference type="ARBA" id="ARBA00023015"/>
    </source>
</evidence>
<name>A0A9J7IE42_MUSDO</name>
<organism evidence="11 12">
    <name type="scientific">Musca domestica</name>
    <name type="common">House fly</name>
    <dbReference type="NCBI Taxonomy" id="7370"/>
    <lineage>
        <taxon>Eukaryota</taxon>
        <taxon>Metazoa</taxon>
        <taxon>Ecdysozoa</taxon>
        <taxon>Arthropoda</taxon>
        <taxon>Hexapoda</taxon>
        <taxon>Insecta</taxon>
        <taxon>Pterygota</taxon>
        <taxon>Neoptera</taxon>
        <taxon>Endopterygota</taxon>
        <taxon>Diptera</taxon>
        <taxon>Brachycera</taxon>
        <taxon>Muscomorpha</taxon>
        <taxon>Muscoidea</taxon>
        <taxon>Muscidae</taxon>
        <taxon>Musca</taxon>
    </lineage>
</organism>
<evidence type="ECO:0000256" key="4">
    <source>
        <dbReference type="ARBA" id="ARBA00022833"/>
    </source>
</evidence>
<dbReference type="Gene3D" id="3.30.50.10">
    <property type="entry name" value="Erythroid Transcription Factor GATA-1, subunit A"/>
    <property type="match status" value="1"/>
</dbReference>
<dbReference type="GO" id="GO:0043565">
    <property type="term" value="F:sequence-specific DNA binding"/>
    <property type="evidence" value="ECO:0007669"/>
    <property type="project" value="InterPro"/>
</dbReference>
<dbReference type="CDD" id="cd06957">
    <property type="entry name" value="NR_DBD_PNR_like_2"/>
    <property type="match status" value="1"/>
</dbReference>
<evidence type="ECO:0000259" key="10">
    <source>
        <dbReference type="PROSITE" id="PS51030"/>
    </source>
</evidence>
<dbReference type="PRINTS" id="PR00047">
    <property type="entry name" value="STROIDFINGER"/>
</dbReference>
<accession>A0A9J7IE42</accession>
<dbReference type="InterPro" id="IPR001628">
    <property type="entry name" value="Znf_hrmn_rcpt"/>
</dbReference>
<dbReference type="Pfam" id="PF00105">
    <property type="entry name" value="zf-C4"/>
    <property type="match status" value="1"/>
</dbReference>
<dbReference type="Proteomes" id="UP001652621">
    <property type="component" value="Unplaced"/>
</dbReference>
<comment type="subcellular location">
    <subcellularLocation>
        <location evidence="1">Nucleus</location>
    </subcellularLocation>
</comment>
<dbReference type="InterPro" id="IPR013088">
    <property type="entry name" value="Znf_NHR/GATA"/>
</dbReference>
<keyword evidence="7" id="KW-0804">Transcription</keyword>
<dbReference type="GO" id="GO:0003700">
    <property type="term" value="F:DNA-binding transcription factor activity"/>
    <property type="evidence" value="ECO:0007669"/>
    <property type="project" value="InterPro"/>
</dbReference>
<keyword evidence="5" id="KW-0805">Transcription regulation</keyword>
<dbReference type="SMART" id="SM00399">
    <property type="entry name" value="ZnF_C4"/>
    <property type="match status" value="1"/>
</dbReference>
<dbReference type="InterPro" id="IPR035500">
    <property type="entry name" value="NHR-like_dom_sf"/>
</dbReference>
<dbReference type="RefSeq" id="XP_019893013.2">
    <property type="nucleotide sequence ID" value="XM_020037454.2"/>
</dbReference>
<keyword evidence="2" id="KW-0479">Metal-binding</keyword>
<evidence type="ECO:0000256" key="2">
    <source>
        <dbReference type="ARBA" id="ARBA00022723"/>
    </source>
</evidence>
<reference evidence="12" key="1">
    <citation type="submission" date="2025-08" db="UniProtKB">
        <authorList>
            <consortium name="RefSeq"/>
        </authorList>
    </citation>
    <scope>IDENTIFICATION</scope>
    <source>
        <strain evidence="12">Aabys</strain>
        <tissue evidence="12">Whole body</tissue>
    </source>
</reference>
<keyword evidence="9" id="KW-0539">Nucleus</keyword>
<evidence type="ECO:0000256" key="8">
    <source>
        <dbReference type="ARBA" id="ARBA00023170"/>
    </source>
</evidence>
<evidence type="ECO:0000256" key="7">
    <source>
        <dbReference type="ARBA" id="ARBA00023163"/>
    </source>
</evidence>
<dbReference type="Gene3D" id="1.10.565.10">
    <property type="entry name" value="Retinoid X Receptor"/>
    <property type="match status" value="1"/>
</dbReference>
<dbReference type="SUPFAM" id="SSF57716">
    <property type="entry name" value="Glucocorticoid receptor-like (DNA-binding domain)"/>
    <property type="match status" value="1"/>
</dbReference>
<sequence length="335" mass="37493">MAHKTQTPGLEYRLADMADLAHQKLLLCQVCGDQSSGKHYGVICCDGCSCFFKRSVRKGNITAYSCIAGKGNCIIDKARRNWCPFCRFQQCLKVGMNVQAVQEERGPRHQNAGALNCSAETPKTMAKAHATKRLSYSSSVMYCYAMSSPLTPSCSGGLKNSTLSPQSNENAFNFQMLAQILVTCLRQAKSNEQFRTLSRCQQDAILHLVWSECFVLRASHWTLDISAVFEACGDVALQRIINEAKQINADVMELNFLETLILCRKEYALNSEYASLLESFSNNALLALARYTAQQSNWLRFGSLLLALRQLSLRRYECTLTGLFRSIVKDIIKTL</sequence>
<dbReference type="GeneID" id="101901095"/>
<dbReference type="GO" id="GO:0008270">
    <property type="term" value="F:zinc ion binding"/>
    <property type="evidence" value="ECO:0007669"/>
    <property type="project" value="UniProtKB-KW"/>
</dbReference>
<evidence type="ECO:0000313" key="11">
    <source>
        <dbReference type="Proteomes" id="UP001652621"/>
    </source>
</evidence>
<evidence type="ECO:0000313" key="12">
    <source>
        <dbReference type="RefSeq" id="XP_019893013.2"/>
    </source>
</evidence>
<evidence type="ECO:0000256" key="1">
    <source>
        <dbReference type="ARBA" id="ARBA00004123"/>
    </source>
</evidence>
<keyword evidence="11" id="KW-1185">Reference proteome</keyword>
<dbReference type="KEGG" id="mde:101901095"/>
<keyword evidence="4" id="KW-0862">Zinc</keyword>
<dbReference type="InterPro" id="IPR050274">
    <property type="entry name" value="Nuclear_hormone_rcpt_NR2"/>
</dbReference>
<evidence type="ECO:0000256" key="3">
    <source>
        <dbReference type="ARBA" id="ARBA00022771"/>
    </source>
</evidence>
<keyword evidence="8 12" id="KW-0675">Receptor</keyword>
<keyword evidence="3" id="KW-0863">Zinc-finger</keyword>
<dbReference type="OrthoDB" id="5771769at2759"/>
<dbReference type="GO" id="GO:0005634">
    <property type="term" value="C:nucleus"/>
    <property type="evidence" value="ECO:0007669"/>
    <property type="project" value="UniProtKB-SubCell"/>
</dbReference>
<evidence type="ECO:0000256" key="9">
    <source>
        <dbReference type="ARBA" id="ARBA00023242"/>
    </source>
</evidence>
<dbReference type="PANTHER" id="PTHR24083">
    <property type="entry name" value="NUCLEAR HORMONE RECEPTOR"/>
    <property type="match status" value="1"/>
</dbReference>
<evidence type="ECO:0000256" key="6">
    <source>
        <dbReference type="ARBA" id="ARBA00023125"/>
    </source>
</evidence>
<dbReference type="VEuPathDB" id="VectorBase:MDOMA2_000557"/>
<feature type="domain" description="Nuclear receptor" evidence="10">
    <location>
        <begin position="25"/>
        <end position="103"/>
    </location>
</feature>
<dbReference type="SUPFAM" id="SSF48508">
    <property type="entry name" value="Nuclear receptor ligand-binding domain"/>
    <property type="match status" value="1"/>
</dbReference>
<keyword evidence="6" id="KW-0238">DNA-binding</keyword>
<dbReference type="PROSITE" id="PS51030">
    <property type="entry name" value="NUCLEAR_REC_DBD_2"/>
    <property type="match status" value="1"/>
</dbReference>
<dbReference type="PROSITE" id="PS00031">
    <property type="entry name" value="NUCLEAR_REC_DBD_1"/>
    <property type="match status" value="1"/>
</dbReference>
<gene>
    <name evidence="12" type="primary">LOC101901095</name>
</gene>
<dbReference type="AlphaFoldDB" id="A0A9J7IE42"/>
<proteinExistence type="predicted"/>